<gene>
    <name evidence="1" type="ORF">S03H2_68521</name>
</gene>
<organism evidence="1">
    <name type="scientific">marine sediment metagenome</name>
    <dbReference type="NCBI Taxonomy" id="412755"/>
    <lineage>
        <taxon>unclassified sequences</taxon>
        <taxon>metagenomes</taxon>
        <taxon>ecological metagenomes</taxon>
    </lineage>
</organism>
<evidence type="ECO:0000313" key="1">
    <source>
        <dbReference type="EMBL" id="GAH84206.1"/>
    </source>
</evidence>
<sequence length="48" mass="5184">MKKITIAKAIVKALEAEGVKIVFGISGGSVLSFYKKTLLKILSFKLSN</sequence>
<dbReference type="EMBL" id="BARU01045063">
    <property type="protein sequence ID" value="GAH84206.1"/>
    <property type="molecule type" value="Genomic_DNA"/>
</dbReference>
<accession>X1IP26</accession>
<dbReference type="Gene3D" id="3.40.50.970">
    <property type="match status" value="1"/>
</dbReference>
<proteinExistence type="predicted"/>
<comment type="caution">
    <text evidence="1">The sequence shown here is derived from an EMBL/GenBank/DDBJ whole genome shotgun (WGS) entry which is preliminary data.</text>
</comment>
<protein>
    <recommendedName>
        <fullName evidence="2">Thiamine pyrophosphate enzyme N-terminal TPP-binding domain-containing protein</fullName>
    </recommendedName>
</protein>
<dbReference type="AlphaFoldDB" id="X1IP26"/>
<name>X1IP26_9ZZZZ</name>
<reference evidence="1" key="1">
    <citation type="journal article" date="2014" name="Front. Microbiol.">
        <title>High frequency of phylogenetically diverse reductive dehalogenase-homologous genes in deep subseafloor sedimentary metagenomes.</title>
        <authorList>
            <person name="Kawai M."/>
            <person name="Futagami T."/>
            <person name="Toyoda A."/>
            <person name="Takaki Y."/>
            <person name="Nishi S."/>
            <person name="Hori S."/>
            <person name="Arai W."/>
            <person name="Tsubouchi T."/>
            <person name="Morono Y."/>
            <person name="Uchiyama I."/>
            <person name="Ito T."/>
            <person name="Fujiyama A."/>
            <person name="Inagaki F."/>
            <person name="Takami H."/>
        </authorList>
    </citation>
    <scope>NUCLEOTIDE SEQUENCE</scope>
    <source>
        <strain evidence="1">Expedition CK06-06</strain>
    </source>
</reference>
<dbReference type="SUPFAM" id="SSF52518">
    <property type="entry name" value="Thiamin diphosphate-binding fold (THDP-binding)"/>
    <property type="match status" value="1"/>
</dbReference>
<evidence type="ECO:0008006" key="2">
    <source>
        <dbReference type="Google" id="ProtNLM"/>
    </source>
</evidence>
<dbReference type="InterPro" id="IPR029061">
    <property type="entry name" value="THDP-binding"/>
</dbReference>